<dbReference type="GO" id="GO:0051276">
    <property type="term" value="P:chromosome organization"/>
    <property type="evidence" value="ECO:0007669"/>
    <property type="project" value="UniProtKB-ARBA"/>
</dbReference>
<evidence type="ECO:0000313" key="3">
    <source>
        <dbReference type="Proteomes" id="UP000054498"/>
    </source>
</evidence>
<evidence type="ECO:0000313" key="2">
    <source>
        <dbReference type="EMBL" id="KIZ05950.1"/>
    </source>
</evidence>
<protein>
    <recommendedName>
        <fullName evidence="1">RecF/RecN/SMC N-terminal domain-containing protein</fullName>
    </recommendedName>
</protein>
<dbReference type="InterPro" id="IPR027417">
    <property type="entry name" value="P-loop_NTPase"/>
</dbReference>
<feature type="domain" description="RecF/RecN/SMC N-terminal" evidence="1">
    <location>
        <begin position="2"/>
        <end position="62"/>
    </location>
</feature>
<dbReference type="RefSeq" id="XP_013904969.1">
    <property type="nucleotide sequence ID" value="XM_014049515.1"/>
</dbReference>
<gene>
    <name evidence="2" type="ORF">MNEG_2010</name>
</gene>
<accession>A0A0D2MTQ4</accession>
<evidence type="ECO:0000259" key="1">
    <source>
        <dbReference type="Pfam" id="PF02463"/>
    </source>
</evidence>
<dbReference type="GeneID" id="25734888"/>
<dbReference type="Pfam" id="PF02463">
    <property type="entry name" value="SMC_N"/>
    <property type="match status" value="1"/>
</dbReference>
<name>A0A0D2MTQ4_9CHLO</name>
<dbReference type="OrthoDB" id="548557at2759"/>
<dbReference type="SUPFAM" id="SSF52540">
    <property type="entry name" value="P-loop containing nucleoside triphosphate hydrolases"/>
    <property type="match status" value="1"/>
</dbReference>
<dbReference type="InterPro" id="IPR003395">
    <property type="entry name" value="RecF/RecN/SMC_N"/>
</dbReference>
<sequence length="89" mass="9206">MVIGPLSEGLTCVVGPNGTGKSIVGEAIAFTLGGAKRMLRAKSLVSLINETAALEDAAARAQAQLQELLRPLGIQPDAVDRLDDGFMDA</sequence>
<dbReference type="EMBL" id="KK100436">
    <property type="protein sequence ID" value="KIZ05950.1"/>
    <property type="molecule type" value="Genomic_DNA"/>
</dbReference>
<dbReference type="Gene3D" id="3.40.50.300">
    <property type="entry name" value="P-loop containing nucleotide triphosphate hydrolases"/>
    <property type="match status" value="1"/>
</dbReference>
<organism evidence="2 3">
    <name type="scientific">Monoraphidium neglectum</name>
    <dbReference type="NCBI Taxonomy" id="145388"/>
    <lineage>
        <taxon>Eukaryota</taxon>
        <taxon>Viridiplantae</taxon>
        <taxon>Chlorophyta</taxon>
        <taxon>core chlorophytes</taxon>
        <taxon>Chlorophyceae</taxon>
        <taxon>CS clade</taxon>
        <taxon>Sphaeropleales</taxon>
        <taxon>Selenastraceae</taxon>
        <taxon>Monoraphidium</taxon>
    </lineage>
</organism>
<reference evidence="2 3" key="1">
    <citation type="journal article" date="2013" name="BMC Genomics">
        <title>Reconstruction of the lipid metabolism for the microalga Monoraphidium neglectum from its genome sequence reveals characteristics suitable for biofuel production.</title>
        <authorList>
            <person name="Bogen C."/>
            <person name="Al-Dilaimi A."/>
            <person name="Albersmeier A."/>
            <person name="Wichmann J."/>
            <person name="Grundmann M."/>
            <person name="Rupp O."/>
            <person name="Lauersen K.J."/>
            <person name="Blifernez-Klassen O."/>
            <person name="Kalinowski J."/>
            <person name="Goesmann A."/>
            <person name="Mussgnug J.H."/>
            <person name="Kruse O."/>
        </authorList>
    </citation>
    <scope>NUCLEOTIDE SEQUENCE [LARGE SCALE GENOMIC DNA]</scope>
    <source>
        <strain evidence="2 3">SAG 48.87</strain>
    </source>
</reference>
<dbReference type="Proteomes" id="UP000054498">
    <property type="component" value="Unassembled WGS sequence"/>
</dbReference>
<keyword evidence="3" id="KW-1185">Reference proteome</keyword>
<proteinExistence type="predicted"/>
<dbReference type="KEGG" id="mng:MNEG_2010"/>
<dbReference type="AlphaFoldDB" id="A0A0D2MTQ4"/>